<dbReference type="CDD" id="cd08422">
    <property type="entry name" value="PBP2_CrgA_like"/>
    <property type="match status" value="1"/>
</dbReference>
<sequence length="303" mass="33601">MDKLNSMNSFVEVVTTGSFTSAAASLGLSRAQVSKSVMQLESHLGARLLNRTTRRISLTEIGRIYYERCKTILYDIDEIEALAGEQTVTPHGTLNLSVPTSFGILHLKKAIPLYIKKHPHVQIKLSLADRFIDVVSEGYDLVLRISELEDSSLIARKIAPCKRVFCASPKYLEQNGTPKVPQDLAIHHCLIYSNEIKPNTWVLHGPNGIESVRVNGPVCADNGDILKAAAISGLGVTLLPTFIVGQDIQKGNLQQVLVEYCPPDISIYAVFPSRRYLSAKVRTFIDFLSEYFGDTPEWDQPTD</sequence>
<dbReference type="SUPFAM" id="SSF46785">
    <property type="entry name" value="Winged helix' DNA-binding domain"/>
    <property type="match status" value="1"/>
</dbReference>
<dbReference type="FunFam" id="3.40.190.290:FF:000001">
    <property type="entry name" value="Transcriptional regulator, LysR family"/>
    <property type="match status" value="1"/>
</dbReference>
<dbReference type="InterPro" id="IPR000847">
    <property type="entry name" value="LysR_HTH_N"/>
</dbReference>
<dbReference type="InterPro" id="IPR058163">
    <property type="entry name" value="LysR-type_TF_proteobact-type"/>
</dbReference>
<keyword evidence="4" id="KW-0804">Transcription</keyword>
<proteinExistence type="inferred from homology"/>
<comment type="similarity">
    <text evidence="1">Belongs to the LysR transcriptional regulatory family.</text>
</comment>
<protein>
    <submittedName>
        <fullName evidence="6">Transcriptional regulator, LysR family</fullName>
    </submittedName>
</protein>
<dbReference type="FunFam" id="1.10.10.10:FF:000001">
    <property type="entry name" value="LysR family transcriptional regulator"/>
    <property type="match status" value="1"/>
</dbReference>
<organism evidence="6">
    <name type="scientific">hydrothermal vent metagenome</name>
    <dbReference type="NCBI Taxonomy" id="652676"/>
    <lineage>
        <taxon>unclassified sequences</taxon>
        <taxon>metagenomes</taxon>
        <taxon>ecological metagenomes</taxon>
    </lineage>
</organism>
<dbReference type="Gene3D" id="3.40.190.290">
    <property type="match status" value="1"/>
</dbReference>
<evidence type="ECO:0000256" key="4">
    <source>
        <dbReference type="ARBA" id="ARBA00023163"/>
    </source>
</evidence>
<dbReference type="AlphaFoldDB" id="A0A3B0YMY3"/>
<evidence type="ECO:0000259" key="5">
    <source>
        <dbReference type="PROSITE" id="PS50931"/>
    </source>
</evidence>
<dbReference type="InterPro" id="IPR036388">
    <property type="entry name" value="WH-like_DNA-bd_sf"/>
</dbReference>
<dbReference type="GO" id="GO:0003700">
    <property type="term" value="F:DNA-binding transcription factor activity"/>
    <property type="evidence" value="ECO:0007669"/>
    <property type="project" value="InterPro"/>
</dbReference>
<dbReference type="GO" id="GO:0043565">
    <property type="term" value="F:sequence-specific DNA binding"/>
    <property type="evidence" value="ECO:0007669"/>
    <property type="project" value="TreeGrafter"/>
</dbReference>
<accession>A0A3B0YMY3</accession>
<dbReference type="PANTHER" id="PTHR30537:SF5">
    <property type="entry name" value="HTH-TYPE TRANSCRIPTIONAL ACTIVATOR TTDR-RELATED"/>
    <property type="match status" value="1"/>
</dbReference>
<dbReference type="EMBL" id="UOFI01000173">
    <property type="protein sequence ID" value="VAW69736.1"/>
    <property type="molecule type" value="Genomic_DNA"/>
</dbReference>
<keyword evidence="3" id="KW-0238">DNA-binding</keyword>
<keyword evidence="2" id="KW-0805">Transcription regulation</keyword>
<dbReference type="PANTHER" id="PTHR30537">
    <property type="entry name" value="HTH-TYPE TRANSCRIPTIONAL REGULATOR"/>
    <property type="match status" value="1"/>
</dbReference>
<evidence type="ECO:0000313" key="6">
    <source>
        <dbReference type="EMBL" id="VAW69736.1"/>
    </source>
</evidence>
<dbReference type="Pfam" id="PF03466">
    <property type="entry name" value="LysR_substrate"/>
    <property type="match status" value="1"/>
</dbReference>
<gene>
    <name evidence="6" type="ORF">MNBD_GAMMA09-2301</name>
</gene>
<dbReference type="PRINTS" id="PR00039">
    <property type="entry name" value="HTHLYSR"/>
</dbReference>
<dbReference type="InterPro" id="IPR036390">
    <property type="entry name" value="WH_DNA-bd_sf"/>
</dbReference>
<evidence type="ECO:0000256" key="3">
    <source>
        <dbReference type="ARBA" id="ARBA00023125"/>
    </source>
</evidence>
<dbReference type="Pfam" id="PF00126">
    <property type="entry name" value="HTH_1"/>
    <property type="match status" value="1"/>
</dbReference>
<feature type="domain" description="HTH lysR-type" evidence="5">
    <location>
        <begin position="1"/>
        <end position="59"/>
    </location>
</feature>
<name>A0A3B0YMY3_9ZZZZ</name>
<dbReference type="PROSITE" id="PS50931">
    <property type="entry name" value="HTH_LYSR"/>
    <property type="match status" value="1"/>
</dbReference>
<dbReference type="SUPFAM" id="SSF53850">
    <property type="entry name" value="Periplasmic binding protein-like II"/>
    <property type="match status" value="1"/>
</dbReference>
<evidence type="ECO:0000256" key="2">
    <source>
        <dbReference type="ARBA" id="ARBA00023015"/>
    </source>
</evidence>
<reference evidence="6" key="1">
    <citation type="submission" date="2018-06" db="EMBL/GenBank/DDBJ databases">
        <authorList>
            <person name="Zhirakovskaya E."/>
        </authorList>
    </citation>
    <scope>NUCLEOTIDE SEQUENCE</scope>
</reference>
<dbReference type="GO" id="GO:0006351">
    <property type="term" value="P:DNA-templated transcription"/>
    <property type="evidence" value="ECO:0007669"/>
    <property type="project" value="TreeGrafter"/>
</dbReference>
<evidence type="ECO:0000256" key="1">
    <source>
        <dbReference type="ARBA" id="ARBA00009437"/>
    </source>
</evidence>
<dbReference type="InterPro" id="IPR005119">
    <property type="entry name" value="LysR_subst-bd"/>
</dbReference>
<dbReference type="Gene3D" id="1.10.10.10">
    <property type="entry name" value="Winged helix-like DNA-binding domain superfamily/Winged helix DNA-binding domain"/>
    <property type="match status" value="1"/>
</dbReference>